<reference evidence="1 2" key="1">
    <citation type="submission" date="2015-05" db="EMBL/GenBank/DDBJ databases">
        <title>Whole genome sequence and identification of bacterial endophytes from Costus igneus.</title>
        <authorList>
            <person name="Lee Y.P."/>
            <person name="Gan H.M."/>
            <person name="Eng W."/>
            <person name="Wheatley M.S."/>
            <person name="Caraballo A."/>
            <person name="Polter S."/>
            <person name="Savka M.A."/>
            <person name="Hudson A.O."/>
        </authorList>
    </citation>
    <scope>NUCLEOTIDE SEQUENCE [LARGE SCALE GENOMIC DNA]</scope>
    <source>
        <strain evidence="1 2">RIT379</strain>
    </source>
</reference>
<accession>A0A0J1IPL3</accession>
<dbReference type="InterPro" id="IPR024197">
    <property type="entry name" value="TPP-like"/>
</dbReference>
<dbReference type="EMBL" id="LDPH01000002">
    <property type="protein sequence ID" value="KLV27892.1"/>
    <property type="molecule type" value="Genomic_DNA"/>
</dbReference>
<protein>
    <submittedName>
        <fullName evidence="1">Uncharacterized protein</fullName>
    </submittedName>
</protein>
<dbReference type="RefSeq" id="WP_047940446.1">
    <property type="nucleotide sequence ID" value="NZ_CP053989.1"/>
</dbReference>
<dbReference type="Gene3D" id="3.40.50.1000">
    <property type="entry name" value="HAD superfamily/HAD-like"/>
    <property type="match status" value="2"/>
</dbReference>
<dbReference type="InterPro" id="IPR023214">
    <property type="entry name" value="HAD_sf"/>
</dbReference>
<dbReference type="InterPro" id="IPR036412">
    <property type="entry name" value="HAD-like_sf"/>
</dbReference>
<organism evidence="1 2">
    <name type="scientific">Niallia circulans</name>
    <name type="common">Bacillus circulans</name>
    <dbReference type="NCBI Taxonomy" id="1397"/>
    <lineage>
        <taxon>Bacteria</taxon>
        <taxon>Bacillati</taxon>
        <taxon>Bacillota</taxon>
        <taxon>Bacilli</taxon>
        <taxon>Bacillales</taxon>
        <taxon>Bacillaceae</taxon>
        <taxon>Niallia</taxon>
    </lineage>
</organism>
<gene>
    <name evidence="1" type="ORF">ABW02_03050</name>
</gene>
<evidence type="ECO:0000313" key="2">
    <source>
        <dbReference type="Proteomes" id="UP000036045"/>
    </source>
</evidence>
<name>A0A0J1IPL3_NIACI</name>
<dbReference type="Proteomes" id="UP000036045">
    <property type="component" value="Unassembled WGS sequence"/>
</dbReference>
<dbReference type="PATRIC" id="fig|1397.4.peg.1876"/>
<comment type="caution">
    <text evidence="1">The sequence shown here is derived from an EMBL/GenBank/DDBJ whole genome shotgun (WGS) entry which is preliminary data.</text>
</comment>
<sequence length="264" mass="30419">MKLFASDLDRTLIYSKRALEEMETPWNQSMIGVEEKNGKYVSFMTKESYGLLKEIASHYLFIPVTTRTYEQYKRIFIFERDVPVSYCVTSNGARIHHNGEIMKEWEERLKRKLGVECIEKEEILEMLREYSLPGELKIADNLFFYYVLNTTIDSDLKIQLAKIAAANGWNISLQGRKLYFMPSPVCKGEAIKYIKEREGIEQTIGAGDSLLDLPFLNICQTAFIPRHGELICGESSRYSHKATAHKGASAGEEILRKVYKEFTL</sequence>
<dbReference type="SUPFAM" id="SSF56784">
    <property type="entry name" value="HAD-like"/>
    <property type="match status" value="1"/>
</dbReference>
<proteinExistence type="predicted"/>
<dbReference type="OrthoDB" id="1666512at2"/>
<keyword evidence="2" id="KW-1185">Reference proteome</keyword>
<evidence type="ECO:0000313" key="1">
    <source>
        <dbReference type="EMBL" id="KLV27892.1"/>
    </source>
</evidence>
<dbReference type="PIRSF" id="PIRSF030802">
    <property type="entry name" value="UCP030802"/>
    <property type="match status" value="1"/>
</dbReference>
<dbReference type="GeneID" id="56350089"/>
<dbReference type="AlphaFoldDB" id="A0A0J1IPL3"/>